<organism evidence="2 3">
    <name type="scientific">Macaca mulatta</name>
    <name type="common">Rhesus macaque</name>
    <dbReference type="NCBI Taxonomy" id="9544"/>
    <lineage>
        <taxon>Eukaryota</taxon>
        <taxon>Metazoa</taxon>
        <taxon>Chordata</taxon>
        <taxon>Craniata</taxon>
        <taxon>Vertebrata</taxon>
        <taxon>Euteleostomi</taxon>
        <taxon>Mammalia</taxon>
        <taxon>Eutheria</taxon>
        <taxon>Euarchontoglires</taxon>
        <taxon>Primates</taxon>
        <taxon>Haplorrhini</taxon>
        <taxon>Catarrhini</taxon>
        <taxon>Cercopithecidae</taxon>
        <taxon>Cercopithecinae</taxon>
        <taxon>Macaca</taxon>
    </lineage>
</organism>
<dbReference type="VEuPathDB" id="HostDB:ENSMMUG00000054950"/>
<keyword evidence="3" id="KW-1185">Reference proteome</keyword>
<keyword evidence="1" id="KW-0812">Transmembrane</keyword>
<keyword evidence="1" id="KW-1133">Transmembrane helix</keyword>
<dbReference type="Proteomes" id="UP000006718">
    <property type="component" value="Chromosome 12"/>
</dbReference>
<reference evidence="2" key="4">
    <citation type="submission" date="2025-09" db="UniProtKB">
        <authorList>
            <consortium name="Ensembl"/>
        </authorList>
    </citation>
    <scope>IDENTIFICATION</scope>
    <source>
        <strain evidence="2">17573</strain>
    </source>
</reference>
<dbReference type="GeneTree" id="ENSGT01050000245604"/>
<reference evidence="2" key="2">
    <citation type="submission" date="2019-01" db="EMBL/GenBank/DDBJ databases">
        <authorList>
            <person name="Graves T."/>
            <person name="Eichler E.E."/>
            <person name="Wilson R.K."/>
        </authorList>
    </citation>
    <scope>NUCLEOTIDE SEQUENCE [LARGE SCALE GENOMIC DNA]</scope>
    <source>
        <strain evidence="2">17573</strain>
    </source>
</reference>
<accession>A0A5F7ZXS8</accession>
<sequence length="163" mass="18246">MSLAPPPSLASSLAMWFLHTPAPLHLLPRVGKLSEVLTRSRCWHHASYTACRTISQINLFSFLFFLSFFFLFLFFNGFLRQILLCHPGWRALAQSWLTATSASWGSSDSYASATQVAGIIGVCHHAWLIFVFLVEMGFHRVGRTGTPGFKVIHLSRPPKLLGL</sequence>
<dbReference type="InParanoid" id="A0A5F7ZXS8"/>
<evidence type="ECO:0000313" key="3">
    <source>
        <dbReference type="Proteomes" id="UP000006718"/>
    </source>
</evidence>
<name>A0A5F7ZXS8_MACMU</name>
<reference evidence="2" key="3">
    <citation type="submission" date="2025-08" db="UniProtKB">
        <authorList>
            <consortium name="Ensembl"/>
        </authorList>
    </citation>
    <scope>IDENTIFICATION</scope>
    <source>
        <strain evidence="2">17573</strain>
    </source>
</reference>
<dbReference type="PANTHER" id="PTHR12138:SF152">
    <property type="entry name" value="C2H2-TYPE DOMAIN-CONTAINING PROTEIN"/>
    <property type="match status" value="1"/>
</dbReference>
<dbReference type="Bgee" id="ENSMMUG00000054950">
    <property type="expression patterns" value="Expressed in olfactory segment of nasal mucosa and 1 other cell type or tissue"/>
</dbReference>
<reference evidence="3" key="1">
    <citation type="journal article" date="2007" name="Science">
        <title>Evolutionary and biomedical insights from the rhesus macaque genome.</title>
        <authorList>
            <person name="Gibbs R.A."/>
            <person name="Rogers J."/>
            <person name="Katze M.G."/>
            <person name="Bumgarner R."/>
            <person name="Weinstock G.M."/>
            <person name="Mardis E.R."/>
            <person name="Remington K.A."/>
            <person name="Strausberg R.L."/>
            <person name="Venter J.C."/>
            <person name="Wilson R.K."/>
            <person name="Batzer M.A."/>
            <person name="Bustamante C.D."/>
            <person name="Eichler E.E."/>
            <person name="Hahn M.W."/>
            <person name="Hardison R.C."/>
            <person name="Makova K.D."/>
            <person name="Miller W."/>
            <person name="Milosavljevic A."/>
            <person name="Palermo R.E."/>
            <person name="Siepel A."/>
            <person name="Sikela J.M."/>
            <person name="Attaway T."/>
            <person name="Bell S."/>
            <person name="Bernard K.E."/>
            <person name="Buhay C.J."/>
            <person name="Chandrabose M.N."/>
            <person name="Dao M."/>
            <person name="Davis C."/>
            <person name="Delehaunty K.D."/>
            <person name="Ding Y."/>
            <person name="Dinh H.H."/>
            <person name="Dugan-Rocha S."/>
            <person name="Fulton L.A."/>
            <person name="Gabisi R.A."/>
            <person name="Garner T.T."/>
            <person name="Godfrey J."/>
            <person name="Hawes A.C."/>
            <person name="Hernandez J."/>
            <person name="Hines S."/>
            <person name="Holder M."/>
            <person name="Hume J."/>
            <person name="Jhangiani S.N."/>
            <person name="Joshi V."/>
            <person name="Khan Z.M."/>
            <person name="Kirkness E.F."/>
            <person name="Cree A."/>
            <person name="Fowler R.G."/>
            <person name="Lee S."/>
            <person name="Lewis L.R."/>
            <person name="Li Z."/>
            <person name="Liu Y.-S."/>
            <person name="Moore S.M."/>
            <person name="Muzny D."/>
            <person name="Nazareth L.V."/>
            <person name="Ngo D.N."/>
            <person name="Okwuonu G.O."/>
            <person name="Pai G."/>
            <person name="Parker D."/>
            <person name="Paul H.A."/>
            <person name="Pfannkoch C."/>
            <person name="Pohl C.S."/>
            <person name="Rogers Y.-H.C."/>
            <person name="Ruiz S.J."/>
            <person name="Sabo A."/>
            <person name="Santibanez J."/>
            <person name="Schneider B.W."/>
            <person name="Smith S.M."/>
            <person name="Sodergren E."/>
            <person name="Svatek A.F."/>
            <person name="Utterback T.R."/>
            <person name="Vattathil S."/>
            <person name="Warren W."/>
            <person name="White C.S."/>
            <person name="Chinwalla A.T."/>
            <person name="Feng Y."/>
            <person name="Halpern A.L."/>
            <person name="Hillier L.W."/>
            <person name="Huang X."/>
            <person name="Minx P."/>
            <person name="Nelson J.O."/>
            <person name="Pepin K.H."/>
            <person name="Qin X."/>
            <person name="Sutton G.G."/>
            <person name="Venter E."/>
            <person name="Walenz B.P."/>
            <person name="Wallis J.W."/>
            <person name="Worley K.C."/>
            <person name="Yang S.-P."/>
            <person name="Jones S.M."/>
            <person name="Marra M.A."/>
            <person name="Rocchi M."/>
            <person name="Schein J.E."/>
            <person name="Baertsch R."/>
            <person name="Clarke L."/>
            <person name="Csuros M."/>
            <person name="Glasscock J."/>
            <person name="Harris R.A."/>
            <person name="Havlak P."/>
            <person name="Jackson A.R."/>
            <person name="Jiang H."/>
            <person name="Liu Y."/>
            <person name="Messina D.N."/>
            <person name="Shen Y."/>
            <person name="Song H.X.-Z."/>
            <person name="Wylie T."/>
            <person name="Zhang L."/>
            <person name="Birney E."/>
            <person name="Han K."/>
            <person name="Konkel M.K."/>
            <person name="Lee J."/>
            <person name="Smit A.F.A."/>
            <person name="Ullmer B."/>
            <person name="Wang H."/>
            <person name="Xing J."/>
            <person name="Burhans R."/>
            <person name="Cheng Z."/>
            <person name="Karro J.E."/>
            <person name="Ma J."/>
            <person name="Raney B."/>
            <person name="She X."/>
            <person name="Cox M.J."/>
            <person name="Demuth J.P."/>
            <person name="Dumas L.J."/>
            <person name="Han S.-G."/>
            <person name="Hopkins J."/>
            <person name="Karimpour-Fard A."/>
            <person name="Kim Y.H."/>
            <person name="Pollack J.R."/>
            <person name="Vinar T."/>
            <person name="Addo-Quaye C."/>
            <person name="Degenhardt J."/>
            <person name="Denby A."/>
            <person name="Hubisz M.J."/>
            <person name="Indap A."/>
            <person name="Kosiol C."/>
            <person name="Lahn B.T."/>
            <person name="Lawson H.A."/>
            <person name="Marklein A."/>
            <person name="Nielsen R."/>
            <person name="Vallender E.J."/>
            <person name="Clark A.G."/>
            <person name="Ferguson B."/>
            <person name="Hernandez R.D."/>
            <person name="Hirani K."/>
            <person name="Kehrer-Sawatzki H."/>
            <person name="Kolb J."/>
            <person name="Patil S."/>
            <person name="Pu L.-L."/>
            <person name="Ren Y."/>
            <person name="Smith D.G."/>
            <person name="Wheeler D.A."/>
            <person name="Schenck I."/>
            <person name="Ball E.V."/>
            <person name="Chen R."/>
            <person name="Cooper D.N."/>
            <person name="Giardine B."/>
            <person name="Hsu F."/>
            <person name="Kent W.J."/>
            <person name="Lesk A."/>
            <person name="Nelson D.L."/>
            <person name="O'brien W.E."/>
            <person name="Pruefer K."/>
            <person name="Stenson P.D."/>
            <person name="Wallace J.C."/>
            <person name="Ke H."/>
            <person name="Liu X.-M."/>
            <person name="Wang P."/>
            <person name="Xiang A.P."/>
            <person name="Yang F."/>
            <person name="Barber G.P."/>
            <person name="Haussler D."/>
            <person name="Karolchik D."/>
            <person name="Kern A.D."/>
            <person name="Kuhn R.M."/>
            <person name="Smith K.E."/>
            <person name="Zwieg A.S."/>
        </authorList>
    </citation>
    <scope>NUCLEOTIDE SEQUENCE [LARGE SCALE GENOMIC DNA]</scope>
    <source>
        <strain evidence="3">17573</strain>
    </source>
</reference>
<evidence type="ECO:0000313" key="2">
    <source>
        <dbReference type="Ensembl" id="ENSMMUP00000069450.1"/>
    </source>
</evidence>
<dbReference type="PANTHER" id="PTHR12138">
    <property type="entry name" value="PRIMATE-EXPANDED PROTEIN FAMILY"/>
    <property type="match status" value="1"/>
</dbReference>
<protein>
    <submittedName>
        <fullName evidence="2">Uncharacterized protein</fullName>
    </submittedName>
</protein>
<dbReference type="AlphaFoldDB" id="A0A5F7ZXS8"/>
<evidence type="ECO:0000256" key="1">
    <source>
        <dbReference type="SAM" id="Phobius"/>
    </source>
</evidence>
<keyword evidence="1" id="KW-0472">Membrane</keyword>
<feature type="transmembrane region" description="Helical" evidence="1">
    <location>
        <begin position="113"/>
        <end position="134"/>
    </location>
</feature>
<feature type="transmembrane region" description="Helical" evidence="1">
    <location>
        <begin position="57"/>
        <end position="79"/>
    </location>
</feature>
<proteinExistence type="predicted"/>
<dbReference type="Ensembl" id="ENSMMUT00000108320.1">
    <property type="protein sequence ID" value="ENSMMUP00000069450.1"/>
    <property type="gene ID" value="ENSMMUG00000054950.1"/>
</dbReference>